<keyword evidence="1" id="KW-0812">Transmembrane</keyword>
<gene>
    <name evidence="2" type="ORF">PoB_005304100</name>
</gene>
<dbReference type="SUPFAM" id="SSF55797">
    <property type="entry name" value="PR-1-like"/>
    <property type="match status" value="1"/>
</dbReference>
<organism evidence="2 3">
    <name type="scientific">Plakobranchus ocellatus</name>
    <dbReference type="NCBI Taxonomy" id="259542"/>
    <lineage>
        <taxon>Eukaryota</taxon>
        <taxon>Metazoa</taxon>
        <taxon>Spiralia</taxon>
        <taxon>Lophotrochozoa</taxon>
        <taxon>Mollusca</taxon>
        <taxon>Gastropoda</taxon>
        <taxon>Heterobranchia</taxon>
        <taxon>Euthyneura</taxon>
        <taxon>Panpulmonata</taxon>
        <taxon>Sacoglossa</taxon>
        <taxon>Placobranchoidea</taxon>
        <taxon>Plakobranchidae</taxon>
        <taxon>Plakobranchus</taxon>
    </lineage>
</organism>
<dbReference type="AlphaFoldDB" id="A0AAV4C5A3"/>
<reference evidence="2 3" key="1">
    <citation type="journal article" date="2021" name="Elife">
        <title>Chloroplast acquisition without the gene transfer in kleptoplastic sea slugs, Plakobranchus ocellatus.</title>
        <authorList>
            <person name="Maeda T."/>
            <person name="Takahashi S."/>
            <person name="Yoshida T."/>
            <person name="Shimamura S."/>
            <person name="Takaki Y."/>
            <person name="Nagai Y."/>
            <person name="Toyoda A."/>
            <person name="Suzuki Y."/>
            <person name="Arimoto A."/>
            <person name="Ishii H."/>
            <person name="Satoh N."/>
            <person name="Nishiyama T."/>
            <person name="Hasebe M."/>
            <person name="Maruyama T."/>
            <person name="Minagawa J."/>
            <person name="Obokata J."/>
            <person name="Shigenobu S."/>
        </authorList>
    </citation>
    <scope>NUCLEOTIDE SEQUENCE [LARGE SCALE GENOMIC DNA]</scope>
</reference>
<accession>A0AAV4C5A3</accession>
<dbReference type="InterPro" id="IPR035940">
    <property type="entry name" value="CAP_sf"/>
</dbReference>
<comment type="caution">
    <text evidence="2">The sequence shown here is derived from an EMBL/GenBank/DDBJ whole genome shotgun (WGS) entry which is preliminary data.</text>
</comment>
<keyword evidence="3" id="KW-1185">Reference proteome</keyword>
<dbReference type="EMBL" id="BLXT01005843">
    <property type="protein sequence ID" value="GFO26536.1"/>
    <property type="molecule type" value="Genomic_DNA"/>
</dbReference>
<evidence type="ECO:0000256" key="1">
    <source>
        <dbReference type="SAM" id="Phobius"/>
    </source>
</evidence>
<proteinExistence type="predicted"/>
<dbReference type="Proteomes" id="UP000735302">
    <property type="component" value="Unassembled WGS sequence"/>
</dbReference>
<evidence type="ECO:0000313" key="2">
    <source>
        <dbReference type="EMBL" id="GFO26536.1"/>
    </source>
</evidence>
<sequence>MQQHAIIVSTILFICFLSSLVSYADMDLEAQAKTWVLGCNFAMDNASEHGQISAFNNKHITNAEKRIIHAKLWFDQKALYTRGQGACGKSCCYTQLILELHI</sequence>
<feature type="transmembrane region" description="Helical" evidence="1">
    <location>
        <begin position="6"/>
        <end position="24"/>
    </location>
</feature>
<keyword evidence="1" id="KW-0472">Membrane</keyword>
<protein>
    <recommendedName>
        <fullName evidence="4">SCP domain-containing protein</fullName>
    </recommendedName>
</protein>
<evidence type="ECO:0008006" key="4">
    <source>
        <dbReference type="Google" id="ProtNLM"/>
    </source>
</evidence>
<keyword evidence="1" id="KW-1133">Transmembrane helix</keyword>
<evidence type="ECO:0000313" key="3">
    <source>
        <dbReference type="Proteomes" id="UP000735302"/>
    </source>
</evidence>
<name>A0AAV4C5A3_9GAST</name>